<dbReference type="FunCoup" id="A0A1Q3D321">
    <property type="interactions" value="601"/>
</dbReference>
<evidence type="ECO:0000256" key="1">
    <source>
        <dbReference type="SAM" id="MobiDB-lite"/>
    </source>
</evidence>
<dbReference type="InParanoid" id="A0A1Q3D321"/>
<accession>A0A1Q3D321</accession>
<organism evidence="2 3">
    <name type="scientific">Cephalotus follicularis</name>
    <name type="common">Albany pitcher plant</name>
    <dbReference type="NCBI Taxonomy" id="3775"/>
    <lineage>
        <taxon>Eukaryota</taxon>
        <taxon>Viridiplantae</taxon>
        <taxon>Streptophyta</taxon>
        <taxon>Embryophyta</taxon>
        <taxon>Tracheophyta</taxon>
        <taxon>Spermatophyta</taxon>
        <taxon>Magnoliopsida</taxon>
        <taxon>eudicotyledons</taxon>
        <taxon>Gunneridae</taxon>
        <taxon>Pentapetalae</taxon>
        <taxon>rosids</taxon>
        <taxon>fabids</taxon>
        <taxon>Oxalidales</taxon>
        <taxon>Cephalotaceae</taxon>
        <taxon>Cephalotus</taxon>
    </lineage>
</organism>
<dbReference type="Proteomes" id="UP000187406">
    <property type="component" value="Unassembled WGS sequence"/>
</dbReference>
<comment type="caution">
    <text evidence="2">The sequence shown here is derived from an EMBL/GenBank/DDBJ whole genome shotgun (WGS) entry which is preliminary data.</text>
</comment>
<protein>
    <submittedName>
        <fullName evidence="2">Uncharacterized protein</fullName>
    </submittedName>
</protein>
<gene>
    <name evidence="2" type="ORF">CFOL_v3_30250</name>
</gene>
<sequence length="127" mass="13660">MAYSLTQPPPAAANATLISTRSNERWTHFPSLGFQGVCASYQKPNKVLELNLVHRRTIAIGLASALVGLKFGERSASAAKRPSPPPPKEKTDPNVSGALAKVLASKKRKEAMKESLAKLREKGKPIS</sequence>
<reference evidence="3" key="1">
    <citation type="submission" date="2016-04" db="EMBL/GenBank/DDBJ databases">
        <title>Cephalotus genome sequencing.</title>
        <authorList>
            <person name="Fukushima K."/>
            <person name="Hasebe M."/>
            <person name="Fang X."/>
        </authorList>
    </citation>
    <scope>NUCLEOTIDE SEQUENCE [LARGE SCALE GENOMIC DNA]</scope>
    <source>
        <strain evidence="3">cv. St1</strain>
    </source>
</reference>
<dbReference type="AlphaFoldDB" id="A0A1Q3D321"/>
<feature type="region of interest" description="Disordered" evidence="1">
    <location>
        <begin position="74"/>
        <end position="127"/>
    </location>
</feature>
<dbReference type="OrthoDB" id="785928at2759"/>
<dbReference type="PANTHER" id="PTHR37182:SF2">
    <property type="entry name" value="F24J8.11 PROTEIN"/>
    <property type="match status" value="1"/>
</dbReference>
<evidence type="ECO:0000313" key="3">
    <source>
        <dbReference type="Proteomes" id="UP000187406"/>
    </source>
</evidence>
<dbReference type="EMBL" id="BDDD01004061">
    <property type="protein sequence ID" value="GAV86824.1"/>
    <property type="molecule type" value="Genomic_DNA"/>
</dbReference>
<feature type="compositionally biased region" description="Basic and acidic residues" evidence="1">
    <location>
        <begin position="111"/>
        <end position="127"/>
    </location>
</feature>
<name>A0A1Q3D321_CEPFO</name>
<keyword evidence="3" id="KW-1185">Reference proteome</keyword>
<evidence type="ECO:0000313" key="2">
    <source>
        <dbReference type="EMBL" id="GAV86824.1"/>
    </source>
</evidence>
<dbReference type="STRING" id="3775.A0A1Q3D321"/>
<proteinExistence type="predicted"/>
<dbReference type="PANTHER" id="PTHR37182">
    <property type="entry name" value="F24J8.11 PROTEIN"/>
    <property type="match status" value="1"/>
</dbReference>